<evidence type="ECO:0000313" key="2">
    <source>
        <dbReference type="Proteomes" id="UP000199467"/>
    </source>
</evidence>
<proteinExistence type="predicted"/>
<gene>
    <name evidence="1" type="ORF">SAMN05216576_103105</name>
</gene>
<keyword evidence="2" id="KW-1185">Reference proteome</keyword>
<organism evidence="1 2">
    <name type="scientific">Ectopseudomonas chengduensis</name>
    <dbReference type="NCBI Taxonomy" id="489632"/>
    <lineage>
        <taxon>Bacteria</taxon>
        <taxon>Pseudomonadati</taxon>
        <taxon>Pseudomonadota</taxon>
        <taxon>Gammaproteobacteria</taxon>
        <taxon>Pseudomonadales</taxon>
        <taxon>Pseudomonadaceae</taxon>
        <taxon>Ectopseudomonas</taxon>
    </lineage>
</organism>
<evidence type="ECO:0000313" key="1">
    <source>
        <dbReference type="EMBL" id="SDC45126.1"/>
    </source>
</evidence>
<reference evidence="2" key="1">
    <citation type="submission" date="2016-10" db="EMBL/GenBank/DDBJ databases">
        <authorList>
            <person name="Varghese N."/>
            <person name="Submissions S."/>
        </authorList>
    </citation>
    <scope>NUCLEOTIDE SEQUENCE [LARGE SCALE GENOMIC DNA]</scope>
    <source>
        <strain evidence="2">DSM 26382</strain>
    </source>
</reference>
<dbReference type="SUPFAM" id="SSF55729">
    <property type="entry name" value="Acyl-CoA N-acyltransferases (Nat)"/>
    <property type="match status" value="1"/>
</dbReference>
<name>A0A1G6LR00_9GAMM</name>
<accession>A0A1G6LR00</accession>
<dbReference type="Proteomes" id="UP000199467">
    <property type="component" value="Unassembled WGS sequence"/>
</dbReference>
<dbReference type="InterPro" id="IPR016181">
    <property type="entry name" value="Acyl_CoA_acyltransferase"/>
</dbReference>
<dbReference type="AlphaFoldDB" id="A0A1G6LR00"/>
<dbReference type="EMBL" id="FMZQ01000003">
    <property type="protein sequence ID" value="SDC45126.1"/>
    <property type="molecule type" value="Genomic_DNA"/>
</dbReference>
<protein>
    <submittedName>
        <fullName evidence="1">Uncharacterized protein</fullName>
    </submittedName>
</protein>
<dbReference type="Gene3D" id="3.40.630.30">
    <property type="match status" value="1"/>
</dbReference>
<sequence>MPNDEEMLKAANERTRAFAALLTEYLQVQFGYKRPGVRLGISRCSVDARTAKYDLYFRVTPPSMHGWNSDTLVVSRIGFTNQRQGHGRALMQFLVEVADEVPYTHIGVEQANPDATAFGARFGFVRYGEGKNLLAPVSTVMSNLRHGRR</sequence>
<dbReference type="RefSeq" id="WP_055985099.1">
    <property type="nucleotide sequence ID" value="NZ_FMZQ01000003.1"/>
</dbReference>